<sequence>MTDVLEVNSVVKKHGSFTALKGVSFKLEEGQIISILGPSGCGKSTLLQLVAGLDAPNDGEIRLRGQIVAAPGRFVAPEKRGINMVFQDYALWPHMTVYDNIAYGLRRKRMSAQEQRKEIADLLDLLQLQGLEGRFPPQLSGGQQQRVAIARALATRPSLLLMDEPLSNLDMRLRIDMRTEMSYLFRQLGISVLHVTHDPSEAFS</sequence>
<name>A0ABS7CDK7_9BACL</name>
<dbReference type="InterPro" id="IPR003439">
    <property type="entry name" value="ABC_transporter-like_ATP-bd"/>
</dbReference>
<keyword evidence="6" id="KW-0408">Iron</keyword>
<keyword evidence="5 10" id="KW-0067">ATP-binding</keyword>
<accession>A0ABS7CDK7</accession>
<evidence type="ECO:0000313" key="11">
    <source>
        <dbReference type="Proteomes" id="UP001519887"/>
    </source>
</evidence>
<keyword evidence="3" id="KW-0410">Iron transport</keyword>
<dbReference type="GO" id="GO:0005524">
    <property type="term" value="F:ATP binding"/>
    <property type="evidence" value="ECO:0007669"/>
    <property type="project" value="UniProtKB-KW"/>
</dbReference>
<dbReference type="EMBL" id="JAHZIK010001438">
    <property type="protein sequence ID" value="MBW7459003.1"/>
    <property type="molecule type" value="Genomic_DNA"/>
</dbReference>
<dbReference type="InterPro" id="IPR017871">
    <property type="entry name" value="ABC_transporter-like_CS"/>
</dbReference>
<keyword evidence="1" id="KW-0813">Transport</keyword>
<evidence type="ECO:0000256" key="4">
    <source>
        <dbReference type="ARBA" id="ARBA00022741"/>
    </source>
</evidence>
<evidence type="ECO:0000256" key="5">
    <source>
        <dbReference type="ARBA" id="ARBA00022840"/>
    </source>
</evidence>
<evidence type="ECO:0000256" key="2">
    <source>
        <dbReference type="ARBA" id="ARBA00022475"/>
    </source>
</evidence>
<feature type="domain" description="ABC transporter" evidence="9">
    <location>
        <begin position="5"/>
        <end position="204"/>
    </location>
</feature>
<keyword evidence="11" id="KW-1185">Reference proteome</keyword>
<reference evidence="10 11" key="1">
    <citation type="submission" date="2021-07" db="EMBL/GenBank/DDBJ databases">
        <title>Paenibacillus radiodurans sp. nov., isolated from the southeastern edge of Tengger Desert.</title>
        <authorList>
            <person name="Zhang G."/>
        </authorList>
    </citation>
    <scope>NUCLEOTIDE SEQUENCE [LARGE SCALE GENOMIC DNA]</scope>
    <source>
        <strain evidence="10 11">CCM 7311</strain>
    </source>
</reference>
<dbReference type="InterPro" id="IPR015853">
    <property type="entry name" value="ABC_transpr_FbpC"/>
</dbReference>
<organism evidence="10 11">
    <name type="scientific">Paenibacillus sepulcri</name>
    <dbReference type="NCBI Taxonomy" id="359917"/>
    <lineage>
        <taxon>Bacteria</taxon>
        <taxon>Bacillati</taxon>
        <taxon>Bacillota</taxon>
        <taxon>Bacilli</taxon>
        <taxon>Bacillales</taxon>
        <taxon>Paenibacillaceae</taxon>
        <taxon>Paenibacillus</taxon>
    </lineage>
</organism>
<proteinExistence type="predicted"/>
<dbReference type="PANTHER" id="PTHR42781:SF4">
    <property type="entry name" value="SPERMIDINE_PUTRESCINE IMPORT ATP-BINDING PROTEIN POTA"/>
    <property type="match status" value="1"/>
</dbReference>
<comment type="caution">
    <text evidence="10">The sequence shown here is derived from an EMBL/GenBank/DDBJ whole genome shotgun (WGS) entry which is preliminary data.</text>
</comment>
<evidence type="ECO:0000256" key="6">
    <source>
        <dbReference type="ARBA" id="ARBA00023004"/>
    </source>
</evidence>
<keyword evidence="7" id="KW-0406">Ion transport</keyword>
<dbReference type="SUPFAM" id="SSF52540">
    <property type="entry name" value="P-loop containing nucleoside triphosphate hydrolases"/>
    <property type="match status" value="1"/>
</dbReference>
<dbReference type="CDD" id="cd03259">
    <property type="entry name" value="ABC_Carb_Solutes_like"/>
    <property type="match status" value="1"/>
</dbReference>
<dbReference type="PROSITE" id="PS50893">
    <property type="entry name" value="ABC_TRANSPORTER_2"/>
    <property type="match status" value="1"/>
</dbReference>
<dbReference type="PROSITE" id="PS00211">
    <property type="entry name" value="ABC_TRANSPORTER_1"/>
    <property type="match status" value="1"/>
</dbReference>
<evidence type="ECO:0000256" key="1">
    <source>
        <dbReference type="ARBA" id="ARBA00022448"/>
    </source>
</evidence>
<dbReference type="Gene3D" id="3.40.50.300">
    <property type="entry name" value="P-loop containing nucleotide triphosphate hydrolases"/>
    <property type="match status" value="1"/>
</dbReference>
<dbReference type="Proteomes" id="UP001519887">
    <property type="component" value="Unassembled WGS sequence"/>
</dbReference>
<dbReference type="InterPro" id="IPR003593">
    <property type="entry name" value="AAA+_ATPase"/>
</dbReference>
<evidence type="ECO:0000256" key="3">
    <source>
        <dbReference type="ARBA" id="ARBA00022496"/>
    </source>
</evidence>
<feature type="non-terminal residue" evidence="10">
    <location>
        <position position="204"/>
    </location>
</feature>
<evidence type="ECO:0000313" key="10">
    <source>
        <dbReference type="EMBL" id="MBW7459003.1"/>
    </source>
</evidence>
<protein>
    <submittedName>
        <fullName evidence="10">ABC transporter ATP-binding protein</fullName>
    </submittedName>
</protein>
<keyword evidence="8" id="KW-0472">Membrane</keyword>
<dbReference type="SMART" id="SM00382">
    <property type="entry name" value="AAA"/>
    <property type="match status" value="1"/>
</dbReference>
<dbReference type="Pfam" id="PF00005">
    <property type="entry name" value="ABC_tran"/>
    <property type="match status" value="1"/>
</dbReference>
<dbReference type="PANTHER" id="PTHR42781">
    <property type="entry name" value="SPERMIDINE/PUTRESCINE IMPORT ATP-BINDING PROTEIN POTA"/>
    <property type="match status" value="1"/>
</dbReference>
<dbReference type="InterPro" id="IPR027417">
    <property type="entry name" value="P-loop_NTPase"/>
</dbReference>
<keyword evidence="2" id="KW-1003">Cell membrane</keyword>
<dbReference type="InterPro" id="IPR050093">
    <property type="entry name" value="ABC_SmlMolc_Importer"/>
</dbReference>
<keyword evidence="4" id="KW-0547">Nucleotide-binding</keyword>
<gene>
    <name evidence="10" type="ORF">K0U00_33635</name>
</gene>
<evidence type="ECO:0000256" key="8">
    <source>
        <dbReference type="ARBA" id="ARBA00023136"/>
    </source>
</evidence>
<evidence type="ECO:0000259" key="9">
    <source>
        <dbReference type="PROSITE" id="PS50893"/>
    </source>
</evidence>
<evidence type="ECO:0000256" key="7">
    <source>
        <dbReference type="ARBA" id="ARBA00023065"/>
    </source>
</evidence>